<keyword evidence="2" id="KW-1133">Transmembrane helix</keyword>
<comment type="caution">
    <text evidence="3">The sequence shown here is derived from an EMBL/GenBank/DDBJ whole genome shotgun (WGS) entry which is preliminary data.</text>
</comment>
<protein>
    <recommendedName>
        <fullName evidence="5">DUF4408 domain-containing protein</fullName>
    </recommendedName>
</protein>
<dbReference type="OMA" id="AYKIHAI"/>
<reference evidence="3 4" key="1">
    <citation type="journal article" date="2018" name="Nat. Genet.">
        <title>The Rosa genome provides new insights in the design of modern roses.</title>
        <authorList>
            <person name="Bendahmane M."/>
        </authorList>
    </citation>
    <scope>NUCLEOTIDE SEQUENCE [LARGE SCALE GENOMIC DNA]</scope>
    <source>
        <strain evidence="4">cv. Old Blush</strain>
    </source>
</reference>
<evidence type="ECO:0008006" key="5">
    <source>
        <dbReference type="Google" id="ProtNLM"/>
    </source>
</evidence>
<feature type="region of interest" description="Disordered" evidence="1">
    <location>
        <begin position="162"/>
        <end position="199"/>
    </location>
</feature>
<keyword evidence="2" id="KW-0812">Transmembrane</keyword>
<feature type="transmembrane region" description="Helical" evidence="2">
    <location>
        <begin position="68"/>
        <end position="89"/>
    </location>
</feature>
<feature type="transmembrane region" description="Helical" evidence="2">
    <location>
        <begin position="28"/>
        <end position="48"/>
    </location>
</feature>
<evidence type="ECO:0000256" key="2">
    <source>
        <dbReference type="SAM" id="Phobius"/>
    </source>
</evidence>
<keyword evidence="4" id="KW-1185">Reference proteome</keyword>
<keyword evidence="2" id="KW-0472">Membrane</keyword>
<evidence type="ECO:0000313" key="3">
    <source>
        <dbReference type="EMBL" id="PRQ16943.1"/>
    </source>
</evidence>
<dbReference type="STRING" id="74649.A0A2P6P4U4"/>
<feature type="compositionally biased region" description="Acidic residues" evidence="1">
    <location>
        <begin position="182"/>
        <end position="195"/>
    </location>
</feature>
<dbReference type="AlphaFoldDB" id="A0A2P6P4U4"/>
<dbReference type="PANTHER" id="PTHR35762">
    <property type="entry name" value="TRANSMEMBRANE PROTEIN"/>
    <property type="match status" value="1"/>
</dbReference>
<evidence type="ECO:0000256" key="1">
    <source>
        <dbReference type="SAM" id="MobiDB-lite"/>
    </source>
</evidence>
<accession>A0A2P6P4U4</accession>
<name>A0A2P6P4U4_ROSCH</name>
<proteinExistence type="predicted"/>
<feature type="compositionally biased region" description="Basic and acidic residues" evidence="1">
    <location>
        <begin position="168"/>
        <end position="181"/>
    </location>
</feature>
<dbReference type="Gramene" id="PRQ16943">
    <property type="protein sequence ID" value="PRQ16943"/>
    <property type="gene ID" value="RchiOBHm_Chr7g0189701"/>
</dbReference>
<organism evidence="3 4">
    <name type="scientific">Rosa chinensis</name>
    <name type="common">China rose</name>
    <dbReference type="NCBI Taxonomy" id="74649"/>
    <lineage>
        <taxon>Eukaryota</taxon>
        <taxon>Viridiplantae</taxon>
        <taxon>Streptophyta</taxon>
        <taxon>Embryophyta</taxon>
        <taxon>Tracheophyta</taxon>
        <taxon>Spermatophyta</taxon>
        <taxon>Magnoliopsida</taxon>
        <taxon>eudicotyledons</taxon>
        <taxon>Gunneridae</taxon>
        <taxon>Pentapetalae</taxon>
        <taxon>rosids</taxon>
        <taxon>fabids</taxon>
        <taxon>Rosales</taxon>
        <taxon>Rosaceae</taxon>
        <taxon>Rosoideae</taxon>
        <taxon>Rosoideae incertae sedis</taxon>
        <taxon>Rosa</taxon>
    </lineage>
</organism>
<gene>
    <name evidence="3" type="ORF">RchiOBHm_Chr7g0189701</name>
</gene>
<dbReference type="PANTHER" id="PTHR35762:SF2">
    <property type="entry name" value="TRANSMEMBRANE PROTEIN"/>
    <property type="match status" value="1"/>
</dbReference>
<sequence>MDPIPIKILKFQAIHKHKKHQYQPLSNHFFYCLAALTCSLFCSSPLWFPSFFSSMKGFFFGFVPMMSSIFLSSKFVFILGNLIVVALVGESKIFSTVSSPPNIHVEYEESIKRCQRFQPSSTYKENEPEEVNSLVEERVILKNSLIEERVLKMSSYGDGDGDQAIEGKGYKEQRKESVVEEVKEDIDDEDEELSVPEDQQFNKRADDFIARVNERRRYELLLCNGE</sequence>
<dbReference type="Proteomes" id="UP000238479">
    <property type="component" value="Chromosome 7"/>
</dbReference>
<evidence type="ECO:0000313" key="4">
    <source>
        <dbReference type="Proteomes" id="UP000238479"/>
    </source>
</evidence>
<dbReference type="EMBL" id="PDCK01000045">
    <property type="protein sequence ID" value="PRQ16943.1"/>
    <property type="molecule type" value="Genomic_DNA"/>
</dbReference>